<sequence length="502" mass="56577">MSASSSKRPSFPTSADVIVISDSSDDDNDDQQNDDNDDKQADDDDDEIELLGAAGPSSACINAQLREKRCKKGGANVVIRHTVYRRPTWLKDRRKERVEELPEARAKMLRTERGERAVRESYGWAAGGATKVEEEQGMPAKMTLEESVLRDRPDWELQRRSTSRHALTSDHLSNLPTPPNIQSPTSDSTSDSYAYSHTLIDHTPRAPGARPYTIQLIHHHPSHFSPSSQPFDIDEVPSFERGSWLSLCSHRYLVESGAYPTDEQSRVTAAEVIKPQLLRLFDLSGWPCGGEPRISFPVITNSGGKKFLDIRVTEEQQFEAIRNLIAVPRMGLMLKPFLHGAFVDDSRFLLLQFSHPRVKASIFSSMSTSDTSQLESFSTQCLLAISTCPRLSNIGSIIAMWLLPDGFPHNPELEVENKWERIPAYIVLIKRNAAPKFILPSHLNVIEAHGNVWIKLWWNDKPVDLCNYCKSALDGHTNAECTRASRRLEGGEKKLKYRPKMY</sequence>
<keyword evidence="2" id="KW-0418">Kinase</keyword>
<organism evidence="2 3">
    <name type="scientific">Pseudozyma hubeiensis (strain SY62)</name>
    <name type="common">Yeast</name>
    <dbReference type="NCBI Taxonomy" id="1305764"/>
    <lineage>
        <taxon>Eukaryota</taxon>
        <taxon>Fungi</taxon>
        <taxon>Dikarya</taxon>
        <taxon>Basidiomycota</taxon>
        <taxon>Ustilaginomycotina</taxon>
        <taxon>Ustilaginomycetes</taxon>
        <taxon>Ustilaginales</taxon>
        <taxon>Ustilaginaceae</taxon>
        <taxon>Pseudozyma</taxon>
    </lineage>
</organism>
<proteinExistence type="predicted"/>
<dbReference type="Proteomes" id="UP000014071">
    <property type="component" value="Unassembled WGS sequence"/>
</dbReference>
<protein>
    <submittedName>
        <fullName evidence="2">Protein kinase</fullName>
    </submittedName>
</protein>
<evidence type="ECO:0000256" key="1">
    <source>
        <dbReference type="SAM" id="MobiDB-lite"/>
    </source>
</evidence>
<gene>
    <name evidence="2" type="ORF">PHSY_000455</name>
</gene>
<reference evidence="3" key="1">
    <citation type="journal article" date="2013" name="Genome Announc.">
        <title>Draft genome sequence of the basidiomycetous yeast-like fungus Pseudozyma hubeiensis SY62, which produces an abundant amount of the biosurfactant mannosylerythritol lipids.</title>
        <authorList>
            <person name="Konishi M."/>
            <person name="Hatada Y."/>
            <person name="Horiuchi J."/>
        </authorList>
    </citation>
    <scope>NUCLEOTIDE SEQUENCE [LARGE SCALE GENOMIC DNA]</scope>
    <source>
        <strain evidence="3">SY62</strain>
    </source>
</reference>
<feature type="compositionally biased region" description="Low complexity" evidence="1">
    <location>
        <begin position="183"/>
        <end position="192"/>
    </location>
</feature>
<feature type="compositionally biased region" description="Polar residues" evidence="1">
    <location>
        <begin position="1"/>
        <end position="13"/>
    </location>
</feature>
<dbReference type="OrthoDB" id="2556729at2759"/>
<feature type="compositionally biased region" description="Polar residues" evidence="1">
    <location>
        <begin position="164"/>
        <end position="175"/>
    </location>
</feature>
<dbReference type="HOGENOM" id="CLU_505439_0_0_1"/>
<dbReference type="eggNOG" id="ENOG502RE1U">
    <property type="taxonomic scope" value="Eukaryota"/>
</dbReference>
<name>R9NWL5_PSEHS</name>
<dbReference type="RefSeq" id="XP_012186483.1">
    <property type="nucleotide sequence ID" value="XM_012331093.1"/>
</dbReference>
<dbReference type="GeneID" id="24105762"/>
<evidence type="ECO:0000313" key="2">
    <source>
        <dbReference type="EMBL" id="GAC92896.1"/>
    </source>
</evidence>
<dbReference type="GO" id="GO:0016301">
    <property type="term" value="F:kinase activity"/>
    <property type="evidence" value="ECO:0007669"/>
    <property type="project" value="UniProtKB-KW"/>
</dbReference>
<keyword evidence="3" id="KW-1185">Reference proteome</keyword>
<accession>R9NWL5</accession>
<keyword evidence="2" id="KW-0808">Transferase</keyword>
<dbReference type="AlphaFoldDB" id="R9NWL5"/>
<feature type="region of interest" description="Disordered" evidence="1">
    <location>
        <begin position="1"/>
        <end position="55"/>
    </location>
</feature>
<evidence type="ECO:0000313" key="3">
    <source>
        <dbReference type="Proteomes" id="UP000014071"/>
    </source>
</evidence>
<feature type="compositionally biased region" description="Acidic residues" evidence="1">
    <location>
        <begin position="23"/>
        <end position="49"/>
    </location>
</feature>
<feature type="region of interest" description="Disordered" evidence="1">
    <location>
        <begin position="153"/>
        <end position="192"/>
    </location>
</feature>
<dbReference type="EMBL" id="DF238770">
    <property type="protein sequence ID" value="GAC92896.1"/>
    <property type="molecule type" value="Genomic_DNA"/>
</dbReference>